<feature type="domain" description="Fibronectin type-III" evidence="1">
    <location>
        <begin position="1310"/>
        <end position="1399"/>
    </location>
</feature>
<name>A0AAV4Y4C9_CAEEX</name>
<dbReference type="GO" id="GO:0016020">
    <property type="term" value="C:membrane"/>
    <property type="evidence" value="ECO:0007669"/>
    <property type="project" value="UniProtKB-SubCell"/>
</dbReference>
<feature type="domain" description="Fibronectin type-III" evidence="1">
    <location>
        <begin position="979"/>
        <end position="1053"/>
    </location>
</feature>
<feature type="domain" description="Fibronectin type-III" evidence="1">
    <location>
        <begin position="1403"/>
        <end position="1493"/>
    </location>
</feature>
<keyword evidence="3" id="KW-1185">Reference proteome</keyword>
<dbReference type="PROSITE" id="PS50853">
    <property type="entry name" value="FN3"/>
    <property type="match status" value="21"/>
</dbReference>
<reference evidence="2 3" key="1">
    <citation type="submission" date="2021-06" db="EMBL/GenBank/DDBJ databases">
        <title>Caerostris extrusa draft genome.</title>
        <authorList>
            <person name="Kono N."/>
            <person name="Arakawa K."/>
        </authorList>
    </citation>
    <scope>NUCLEOTIDE SEQUENCE [LARGE SCALE GENOMIC DNA]</scope>
</reference>
<comment type="caution">
    <text evidence="2">The sequence shown here is derived from an EMBL/GenBank/DDBJ whole genome shotgun (WGS) entry which is preliminary data.</text>
</comment>
<feature type="domain" description="Fibronectin type-III" evidence="1">
    <location>
        <begin position="795"/>
        <end position="884"/>
    </location>
</feature>
<feature type="domain" description="Fibronectin type-III" evidence="1">
    <location>
        <begin position="482"/>
        <end position="571"/>
    </location>
</feature>
<feature type="domain" description="Fibronectin type-III" evidence="1">
    <location>
        <begin position="1777"/>
        <end position="1867"/>
    </location>
</feature>
<accession>A0AAV4Y4C9</accession>
<evidence type="ECO:0000313" key="3">
    <source>
        <dbReference type="Proteomes" id="UP001054945"/>
    </source>
</evidence>
<dbReference type="InterPro" id="IPR036116">
    <property type="entry name" value="FN3_sf"/>
</dbReference>
<dbReference type="Pfam" id="PF00041">
    <property type="entry name" value="fn3"/>
    <property type="match status" value="24"/>
</dbReference>
<feature type="domain" description="Fibronectin type-III" evidence="1">
    <location>
        <begin position="575"/>
        <end position="667"/>
    </location>
</feature>
<feature type="domain" description="Fibronectin type-III" evidence="1">
    <location>
        <begin position="1964"/>
        <end position="2054"/>
    </location>
</feature>
<evidence type="ECO:0000313" key="2">
    <source>
        <dbReference type="EMBL" id="GIZ00816.1"/>
    </source>
</evidence>
<feature type="domain" description="Fibronectin type-III" evidence="1">
    <location>
        <begin position="2151"/>
        <end position="2241"/>
    </location>
</feature>
<feature type="domain" description="Fibronectin type-III" evidence="1">
    <location>
        <begin position="670"/>
        <end position="759"/>
    </location>
</feature>
<feature type="domain" description="Fibronectin type-III" evidence="1">
    <location>
        <begin position="1590"/>
        <end position="1680"/>
    </location>
</feature>
<dbReference type="InterPro" id="IPR003961">
    <property type="entry name" value="FN3_dom"/>
</dbReference>
<dbReference type="Proteomes" id="UP001054945">
    <property type="component" value="Unassembled WGS sequence"/>
</dbReference>
<dbReference type="SUPFAM" id="SSF49265">
    <property type="entry name" value="Fibronectin type III"/>
    <property type="match status" value="13"/>
</dbReference>
<feature type="domain" description="Fibronectin type-III" evidence="1">
    <location>
        <begin position="124"/>
        <end position="214"/>
    </location>
</feature>
<feature type="domain" description="Fibronectin type-III" evidence="1">
    <location>
        <begin position="888"/>
        <end position="978"/>
    </location>
</feature>
<feature type="domain" description="Fibronectin type-III" evidence="1">
    <location>
        <begin position="386"/>
        <end position="478"/>
    </location>
</feature>
<feature type="domain" description="Fibronectin type-III" evidence="1">
    <location>
        <begin position="218"/>
        <end position="312"/>
    </location>
</feature>
<dbReference type="PANTHER" id="PTHR46957">
    <property type="entry name" value="CYTOKINE RECEPTOR"/>
    <property type="match status" value="1"/>
</dbReference>
<feature type="domain" description="Fibronectin type-III" evidence="1">
    <location>
        <begin position="1137"/>
        <end position="1226"/>
    </location>
</feature>
<dbReference type="EMBL" id="BPLR01001209">
    <property type="protein sequence ID" value="GIZ00816.1"/>
    <property type="molecule type" value="Genomic_DNA"/>
</dbReference>
<dbReference type="Gene3D" id="2.60.40.10">
    <property type="entry name" value="Immunoglobulins"/>
    <property type="match status" value="24"/>
</dbReference>
<feature type="domain" description="Fibronectin type-III" evidence="1">
    <location>
        <begin position="1684"/>
        <end position="1773"/>
    </location>
</feature>
<sequence length="2350" mass="262314">MQVIVNAGFGGFYLLRIIQILEAKYVAEDCHKEWNVKHEANLHFSWEGENRDNDVMFFVDPITVGDGITDCSKQTLKVPFSKKEIWIDPLCSNTKHLITASQICADNSNVQEKKFEIYSDNILAPSNIKADEITNTTIKLKWNPPVSGAPITAYQVWESATDNFKESPLYHTNKPEYKLANLVPFTQYFVIIRAMTESTVGPWSEKVSVQTKIGVPLAPTGLTTEEITSSSISVKWKEPKPSYGAILAYTIKWSKKADGNKDIKSISKDVGLTNYKIENLEPYTEYSVQERARTEAGPGPWSSILTVKSAVGNKLTNTSFEFTWKEPSPSVGPIISYVVVWTNDTATKRERKITNKYCRLEGLPPYTNYTIKIRAETSAGLGKWTDPFVVRTLSGGVTNLTICIKWNAPTPFKGPIVLYTVRWKHATTNKIKNENTKSLSYCLQNLEPYTYYDIDVKAKTGAGYGPWSEAERIQTAVGIPHEPEDVKAIKLTNTSFELTWKEPSPSVGAIINYVVEWTDDAAQKKEFNVNNLYCTLKDLSPYTNYTTKVRAETSAGLGKWANSIVVRTLSGVPLAPKNIQKSSVTNLTICINWKEPTPFKGPIAMYTVRWIHETSSLIKNGSTEMSSYCLQNLEPYTYYNIDVNAKTEAGYGPWSEAKKYKLLTEVIPYEPKDVKAVKVTNTSIGLTWREPSPSVGVIINYVVEWTDDAAQKKQMNIKDLYCTLKDLSPYTNYTIQVRAQTSAGLGKWADSIIVRTLAGEPYTYYDIDIKAETEAGYGPWSEAKRIQTAVGIPHEPKDVKAIEVTNTSIGLTWIEPSPSVGPIINYVVEWTDDAAQKKQMNVKDLYCTLKDLSPYTNYTIQVKAETSAGFGKWANSIVVRTLSGVPLAPKNIQQTDVTDLTICINWKEPTPFKGPIVLYTVRWKHANTNIIKNDSTKSLSYCLQNLKPYTYYDIDVNAKTAAGYGPWSEAKRIQTAVGRLTWIEPSPSVGPIINYVVEWTDDAAQKKQMNVKDLYCTLKDLSPYTNYTIQVKAETSAGFGKWANSIVVRTLSGVPLAPKNIQQTDVTDLTICINWKEPTPFKGPIVLYTVRWKHANTNIIKNDSTKSLSYCLQNLKPYTYYDIDVNAKTAAGYVPHEPKDVKAIEVTNTSIGLTWIEPSPSVGPIINYVVEWTDDAAQKKQMNVKDLYCTLKDLSPYTNYTIQVKAETSAGFGKWANSIVVRTLSGVPLAPKNIQQTDVTDLTICINWKEPTPFKGPIVLYTVRWKHANTNIIKNDSTKSLSYCLQNLKPYTYYDIDVNAKTAAGYVPHEPKDVKAIEVTNTSIGLTWIEPSPSVGPIINYVVEWTDDAAQKKQMNVKDLYCTLKNLSPYTNYTIQVRAGTSAGLGKWANSIVVRTLSGVPLAPKNIQQTDVTNLTICINWKEPTPFKGPIVMYTVRWKHANTNIIKNDSTKSLSYCLQNLEPYTYYDIDVNAKTAAGYGPWSEAKRIQTAVGIPYEPKEVKADKVSNTSIGLTWREPSPSVGPIINYVVEWTDDAAQKKQMNVKDLYCTLKDLSPYTNYTIQVRAETSAGLGKWANSIVVRTLSGVPLAPKNVQKSSVTNLTICINWKEPTPFKGPIVLYTVRWKHANTNIIKNDSTKSLSYCLQNLEPYTYYDIDVNAKTAAGYGPWSEAKRIQTAVGIPYEPKEIKADKVSNTSIGLTWKEPSPSVGPIINYVVEWTDDAAQKKQMNIKDLYCTLKDLPPYTNYTIQVRAETSAGLGKWANSIVVRTLSGVPLAPTNIENVGITNLTICINWKEPTPFKGPIVMYTVRWEHETSSLIKMDSTEMSLYCLKNLEPYTYYDIDVKAKTKAGYGPWSEAKKIQTAVGIPTIIRDLKEKSKTAWRIQLTWLPPDPSNGPLQDYEVKWGKTGMMTTRNLTQNTTFLAENLTPHTEYSFQVSASTSVGFGLPSAPLKVRTGVARPSAPIDLELVSSTNVSLLVRWKSPRVPNGPISGYTVKWKNVVTEITKETVTQSLQHKIVGLDPYTNYSIRVSAKTSAGSGPWTDALVTDTKTGIPYEPKEVKAVKVTNTTIELTWKKPLPSVGVIINYVVEWTDDAAQKKQMNVETLYCTLENLSPYTNYTIKVRAETSAGLGKWADSIVGRTLSGVPSAPIALELVSATNVSLLVRWKSPRVPNGPILLYTVQWMKTFSETINENVTESLQHEIVDLDPYANYSIWISAKTSAGSGPWTDALVAVPKPAHILSVKNESSKSVTVEWNTLEPYPGPTTYVLEVWKKPGPCEGNRGVIRHKTIEGSRGSGEWTFKREETVEGLVPYTEYYVRILLKTAVDESASANSDVIKTDPDTPGEL</sequence>
<feature type="domain" description="Fibronectin type-III" evidence="1">
    <location>
        <begin position="1871"/>
        <end position="1960"/>
    </location>
</feature>
<proteinExistence type="predicted"/>
<protein>
    <submittedName>
        <fullName evidence="2">Phosphatidylinositol phosphatase PTPRQ</fullName>
    </submittedName>
</protein>
<dbReference type="InterPro" id="IPR050713">
    <property type="entry name" value="RTP_Phos/Ushers"/>
</dbReference>
<feature type="domain" description="Fibronectin type-III" evidence="1">
    <location>
        <begin position="2058"/>
        <end position="2147"/>
    </location>
</feature>
<feature type="domain" description="Fibronectin type-III" evidence="1">
    <location>
        <begin position="2242"/>
        <end position="2345"/>
    </location>
</feature>
<dbReference type="SMART" id="SM00060">
    <property type="entry name" value="FN3"/>
    <property type="match status" value="24"/>
</dbReference>
<feature type="domain" description="Fibronectin type-III" evidence="1">
    <location>
        <begin position="1497"/>
        <end position="1586"/>
    </location>
</feature>
<dbReference type="CDD" id="cd00063">
    <property type="entry name" value="FN3"/>
    <property type="match status" value="24"/>
</dbReference>
<organism evidence="2 3">
    <name type="scientific">Caerostris extrusa</name>
    <name type="common">Bark spider</name>
    <name type="synonym">Caerostris bankana</name>
    <dbReference type="NCBI Taxonomy" id="172846"/>
    <lineage>
        <taxon>Eukaryota</taxon>
        <taxon>Metazoa</taxon>
        <taxon>Ecdysozoa</taxon>
        <taxon>Arthropoda</taxon>
        <taxon>Chelicerata</taxon>
        <taxon>Arachnida</taxon>
        <taxon>Araneae</taxon>
        <taxon>Araneomorphae</taxon>
        <taxon>Entelegynae</taxon>
        <taxon>Araneoidea</taxon>
        <taxon>Araneidae</taxon>
        <taxon>Caerostris</taxon>
    </lineage>
</organism>
<evidence type="ECO:0000259" key="1">
    <source>
        <dbReference type="PROSITE" id="PS50853"/>
    </source>
</evidence>
<dbReference type="InterPro" id="IPR013783">
    <property type="entry name" value="Ig-like_fold"/>
</dbReference>
<gene>
    <name evidence="2" type="primary">PTPRQ</name>
    <name evidence="2" type="ORF">CEXT_742451</name>
</gene>
<dbReference type="PANTHER" id="PTHR46957:SF3">
    <property type="entry name" value="CYTOKINE RECEPTOR"/>
    <property type="match status" value="1"/>
</dbReference>